<dbReference type="GO" id="GO:0046417">
    <property type="term" value="P:chorismate metabolic process"/>
    <property type="evidence" value="ECO:0007669"/>
    <property type="project" value="InterPro"/>
</dbReference>
<evidence type="ECO:0000313" key="3">
    <source>
        <dbReference type="EMBL" id="CUU61166.1"/>
    </source>
</evidence>
<dbReference type="InterPro" id="IPR002701">
    <property type="entry name" value="CM_II_prokaryot"/>
</dbReference>
<name>A0A0S4R1A8_9ACTN</name>
<dbReference type="RefSeq" id="WP_054565173.1">
    <property type="nucleotide sequence ID" value="NZ_FAOZ01000059.1"/>
</dbReference>
<feature type="compositionally biased region" description="Low complexity" evidence="1">
    <location>
        <begin position="7"/>
        <end position="31"/>
    </location>
</feature>
<evidence type="ECO:0000259" key="2">
    <source>
        <dbReference type="PROSITE" id="PS51168"/>
    </source>
</evidence>
<feature type="region of interest" description="Disordered" evidence="1">
    <location>
        <begin position="1"/>
        <end position="31"/>
    </location>
</feature>
<evidence type="ECO:0000256" key="1">
    <source>
        <dbReference type="SAM" id="MobiDB-lite"/>
    </source>
</evidence>
<dbReference type="GO" id="GO:0004106">
    <property type="term" value="F:chorismate mutase activity"/>
    <property type="evidence" value="ECO:0007669"/>
    <property type="project" value="InterPro"/>
</dbReference>
<dbReference type="NCBIfam" id="NF005894">
    <property type="entry name" value="PRK07857.1"/>
    <property type="match status" value="1"/>
</dbReference>
<dbReference type="Proteomes" id="UP000198802">
    <property type="component" value="Unassembled WGS sequence"/>
</dbReference>
<dbReference type="SMART" id="SM00830">
    <property type="entry name" value="CM_2"/>
    <property type="match status" value="1"/>
</dbReference>
<dbReference type="EMBL" id="FAOZ01000059">
    <property type="protein sequence ID" value="CUU61166.1"/>
    <property type="molecule type" value="Genomic_DNA"/>
</dbReference>
<keyword evidence="4" id="KW-1185">Reference proteome</keyword>
<gene>
    <name evidence="3" type="ORF">Ga0074812_15915</name>
</gene>
<proteinExistence type="predicted"/>
<reference evidence="4" key="1">
    <citation type="submission" date="2015-11" db="EMBL/GenBank/DDBJ databases">
        <authorList>
            <person name="Varghese N."/>
        </authorList>
    </citation>
    <scope>NUCLEOTIDE SEQUENCE [LARGE SCALE GENOMIC DNA]</scope>
    <source>
        <strain evidence="4">DSM 45899</strain>
    </source>
</reference>
<dbReference type="SUPFAM" id="SSF48600">
    <property type="entry name" value="Chorismate mutase II"/>
    <property type="match status" value="1"/>
</dbReference>
<feature type="domain" description="Chorismate mutase" evidence="2">
    <location>
        <begin position="29"/>
        <end position="111"/>
    </location>
</feature>
<dbReference type="AlphaFoldDB" id="A0A0S4R1A8"/>
<accession>A0A0S4R1A8</accession>
<dbReference type="InterPro" id="IPR036263">
    <property type="entry name" value="Chorismate_II_sf"/>
</dbReference>
<evidence type="ECO:0000313" key="4">
    <source>
        <dbReference type="Proteomes" id="UP000198802"/>
    </source>
</evidence>
<dbReference type="PROSITE" id="PS51168">
    <property type="entry name" value="CHORISMATE_MUT_2"/>
    <property type="match status" value="1"/>
</dbReference>
<dbReference type="InterPro" id="IPR036979">
    <property type="entry name" value="CM_dom_sf"/>
</dbReference>
<dbReference type="Gene3D" id="1.20.59.10">
    <property type="entry name" value="Chorismate mutase"/>
    <property type="match status" value="1"/>
</dbReference>
<sequence>MTNVVDAASSATTSPAAEASESATPATSAPTIASIDEGRQLIDDIDIRIRALVATRKDLSAQVQALRAAAGGPRVEHGRENAIITAWADELGPRGAEIALAVLTLCRGNLP</sequence>
<organism evidence="3 4">
    <name type="scientific">Parafrankia irregularis</name>
    <dbReference type="NCBI Taxonomy" id="795642"/>
    <lineage>
        <taxon>Bacteria</taxon>
        <taxon>Bacillati</taxon>
        <taxon>Actinomycetota</taxon>
        <taxon>Actinomycetes</taxon>
        <taxon>Frankiales</taxon>
        <taxon>Frankiaceae</taxon>
        <taxon>Parafrankia</taxon>
    </lineage>
</organism>
<protein>
    <submittedName>
        <fullName evidence="3">Chorismate mutase</fullName>
    </submittedName>
</protein>